<dbReference type="EMBL" id="AZBU02000004">
    <property type="protein sequence ID" value="TKR81796.1"/>
    <property type="molecule type" value="Genomic_DNA"/>
</dbReference>
<dbReference type="InterPro" id="IPR011009">
    <property type="entry name" value="Kinase-like_dom_sf"/>
</dbReference>
<organism evidence="3 4">
    <name type="scientific">Steinernema carpocapsae</name>
    <name type="common">Entomopathogenic nematode</name>
    <dbReference type="NCBI Taxonomy" id="34508"/>
    <lineage>
        <taxon>Eukaryota</taxon>
        <taxon>Metazoa</taxon>
        <taxon>Ecdysozoa</taxon>
        <taxon>Nematoda</taxon>
        <taxon>Chromadorea</taxon>
        <taxon>Rhabditida</taxon>
        <taxon>Tylenchina</taxon>
        <taxon>Panagrolaimomorpha</taxon>
        <taxon>Strongyloidoidea</taxon>
        <taxon>Steinernematidae</taxon>
        <taxon>Steinernema</taxon>
    </lineage>
</organism>
<dbReference type="GO" id="GO:0005524">
    <property type="term" value="F:ATP binding"/>
    <property type="evidence" value="ECO:0007669"/>
    <property type="project" value="InterPro"/>
</dbReference>
<comment type="caution">
    <text evidence="3">The sequence shown here is derived from an EMBL/GenBank/DDBJ whole genome shotgun (WGS) entry which is preliminary data.</text>
</comment>
<proteinExistence type="predicted"/>
<feature type="region of interest" description="Disordered" evidence="1">
    <location>
        <begin position="1"/>
        <end position="137"/>
    </location>
</feature>
<dbReference type="SUPFAM" id="SSF56112">
    <property type="entry name" value="Protein kinase-like (PK-like)"/>
    <property type="match status" value="1"/>
</dbReference>
<evidence type="ECO:0000313" key="3">
    <source>
        <dbReference type="EMBL" id="TKR81796.1"/>
    </source>
</evidence>
<sequence>MTTKRRLAVSVDESRLSKSSNRNGKKKSQPNASPRRASTGYQLKTEPQEHRTKHIVSKKSPSPREVNIEPGSPPNESIGPKVVSLPCNPPTKPNVPRTSLKLPGDDLKPPKKPNKSLLLEKRRDAEEENENSGAEAEGKLPNAKILKPSGEFLVINGKKYIVVGPIEGEYGWCDIREEGNPKALWSTFRYESYDAKLKRMKTESKILATAAAMARNHILRLLHRGANAQLGIMFIITDSFLMTLPELQIHKCGGVFPTEIALRLCLETFECVDDIHRVGYVHRDIKPSSFAFGREPNAKKIYLTNFGLARRYRRPKDLSFIEPRPKVPFMGSVRYASRNTHLRKERAMKDDLESWLFVCVEFLDAETLSWRKLQDRNKIFDEKTTFMSARGFADVMKRFPKIPAVFQNLQRRIDELGFSSELDNALAKDLLRNAIQSGNVKINDGFQWDWDAIEASIKRKKGILRPLESALEVTAKAISKVVPKGRKKSAETSDSEEN</sequence>
<feature type="domain" description="Protein kinase" evidence="2">
    <location>
        <begin position="126"/>
        <end position="436"/>
    </location>
</feature>
<dbReference type="GO" id="GO:0004672">
    <property type="term" value="F:protein kinase activity"/>
    <property type="evidence" value="ECO:0007669"/>
    <property type="project" value="InterPro"/>
</dbReference>
<reference evidence="3 4" key="2">
    <citation type="journal article" date="2019" name="G3 (Bethesda)">
        <title>Hybrid Assembly of the Genome of the Entomopathogenic Nematode Steinernema carpocapsae Identifies the X-Chromosome.</title>
        <authorList>
            <person name="Serra L."/>
            <person name="Macchietto M."/>
            <person name="Macias-Munoz A."/>
            <person name="McGill C.J."/>
            <person name="Rodriguez I.M."/>
            <person name="Rodriguez B."/>
            <person name="Murad R."/>
            <person name="Mortazavi A."/>
        </authorList>
    </citation>
    <scope>NUCLEOTIDE SEQUENCE [LARGE SCALE GENOMIC DNA]</scope>
    <source>
        <strain evidence="3 4">ALL</strain>
    </source>
</reference>
<evidence type="ECO:0000256" key="1">
    <source>
        <dbReference type="SAM" id="MobiDB-lite"/>
    </source>
</evidence>
<dbReference type="PROSITE" id="PS50011">
    <property type="entry name" value="PROTEIN_KINASE_DOM"/>
    <property type="match status" value="1"/>
</dbReference>
<keyword evidence="4" id="KW-1185">Reference proteome</keyword>
<dbReference type="PANTHER" id="PTHR11909">
    <property type="entry name" value="CASEIN KINASE-RELATED"/>
    <property type="match status" value="1"/>
</dbReference>
<dbReference type="Gene3D" id="1.10.510.10">
    <property type="entry name" value="Transferase(Phosphotransferase) domain 1"/>
    <property type="match status" value="1"/>
</dbReference>
<evidence type="ECO:0000313" key="4">
    <source>
        <dbReference type="Proteomes" id="UP000298663"/>
    </source>
</evidence>
<dbReference type="OrthoDB" id="5797634at2759"/>
<dbReference type="InterPro" id="IPR050235">
    <property type="entry name" value="CK1_Ser-Thr_kinase"/>
</dbReference>
<reference evidence="3 4" key="1">
    <citation type="journal article" date="2015" name="Genome Biol.">
        <title>Comparative genomics of Steinernema reveals deeply conserved gene regulatory networks.</title>
        <authorList>
            <person name="Dillman A.R."/>
            <person name="Macchietto M."/>
            <person name="Porter C.F."/>
            <person name="Rogers A."/>
            <person name="Williams B."/>
            <person name="Antoshechkin I."/>
            <person name="Lee M.M."/>
            <person name="Goodwin Z."/>
            <person name="Lu X."/>
            <person name="Lewis E.E."/>
            <person name="Goodrich-Blair H."/>
            <person name="Stock S.P."/>
            <person name="Adams B.J."/>
            <person name="Sternberg P.W."/>
            <person name="Mortazavi A."/>
        </authorList>
    </citation>
    <scope>NUCLEOTIDE SEQUENCE [LARGE SCALE GENOMIC DNA]</scope>
    <source>
        <strain evidence="3 4">ALL</strain>
    </source>
</reference>
<gene>
    <name evidence="3" type="ORF">L596_015614</name>
</gene>
<evidence type="ECO:0000259" key="2">
    <source>
        <dbReference type="PROSITE" id="PS50011"/>
    </source>
</evidence>
<dbReference type="InterPro" id="IPR000719">
    <property type="entry name" value="Prot_kinase_dom"/>
</dbReference>
<dbReference type="AlphaFoldDB" id="A0A4U5NGC9"/>
<dbReference type="STRING" id="34508.A0A4U5NGC9"/>
<name>A0A4U5NGC9_STECR</name>
<protein>
    <recommendedName>
        <fullName evidence="2">Protein kinase domain-containing protein</fullName>
    </recommendedName>
</protein>
<dbReference type="Proteomes" id="UP000298663">
    <property type="component" value="Unassembled WGS sequence"/>
</dbReference>
<accession>A0A4U5NGC9</accession>
<dbReference type="SMART" id="SM00220">
    <property type="entry name" value="S_TKc"/>
    <property type="match status" value="1"/>
</dbReference>